<feature type="signal peptide" evidence="1">
    <location>
        <begin position="1"/>
        <end position="19"/>
    </location>
</feature>
<dbReference type="GO" id="GO:0016787">
    <property type="term" value="F:hydrolase activity"/>
    <property type="evidence" value="ECO:0007669"/>
    <property type="project" value="UniProtKB-KW"/>
</dbReference>
<keyword evidence="4" id="KW-1185">Reference proteome</keyword>
<evidence type="ECO:0000313" key="3">
    <source>
        <dbReference type="EMBL" id="MEL1264305.1"/>
    </source>
</evidence>
<evidence type="ECO:0000313" key="4">
    <source>
        <dbReference type="Proteomes" id="UP001459204"/>
    </source>
</evidence>
<accession>A0ABU9IZZ8</accession>
<dbReference type="InterPro" id="IPR012338">
    <property type="entry name" value="Beta-lactam/transpept-like"/>
</dbReference>
<reference evidence="3 4" key="1">
    <citation type="submission" date="2024-04" db="EMBL/GenBank/DDBJ databases">
        <title>Draft genome sequence of Pseudoxanthomonas putridarboris WD12.</title>
        <authorList>
            <person name="Oh J."/>
        </authorList>
    </citation>
    <scope>NUCLEOTIDE SEQUENCE [LARGE SCALE GENOMIC DNA]</scope>
    <source>
        <strain evidence="3 4">WD12</strain>
    </source>
</reference>
<gene>
    <name evidence="3" type="ORF">AAD027_07975</name>
</gene>
<dbReference type="Gene3D" id="3.40.710.10">
    <property type="entry name" value="DD-peptidase/beta-lactamase superfamily"/>
    <property type="match status" value="1"/>
</dbReference>
<dbReference type="RefSeq" id="WP_341725497.1">
    <property type="nucleotide sequence ID" value="NZ_JBBWWT010000003.1"/>
</dbReference>
<dbReference type="EC" id="3.1.1.103" evidence="3"/>
<keyword evidence="1" id="KW-0732">Signal</keyword>
<keyword evidence="3" id="KW-0378">Hydrolase</keyword>
<dbReference type="Pfam" id="PF00144">
    <property type="entry name" value="Beta-lactamase"/>
    <property type="match status" value="1"/>
</dbReference>
<dbReference type="EMBL" id="JBBWWT010000003">
    <property type="protein sequence ID" value="MEL1264305.1"/>
    <property type="molecule type" value="Genomic_DNA"/>
</dbReference>
<evidence type="ECO:0000256" key="1">
    <source>
        <dbReference type="SAM" id="SignalP"/>
    </source>
</evidence>
<dbReference type="PANTHER" id="PTHR43283:SF18">
    <property type="match status" value="1"/>
</dbReference>
<protein>
    <submittedName>
        <fullName evidence="3">Serine hydrolase domain-containing protein</fullName>
        <ecNumber evidence="3">3.1.1.103</ecNumber>
    </submittedName>
</protein>
<name>A0ABU9IZZ8_9GAMM</name>
<feature type="chain" id="PRO_5046513279" evidence="1">
    <location>
        <begin position="20"/>
        <end position="388"/>
    </location>
</feature>
<proteinExistence type="predicted"/>
<comment type="caution">
    <text evidence="3">The sequence shown here is derived from an EMBL/GenBank/DDBJ whole genome shotgun (WGS) entry which is preliminary data.</text>
</comment>
<evidence type="ECO:0000259" key="2">
    <source>
        <dbReference type="Pfam" id="PF00144"/>
    </source>
</evidence>
<dbReference type="PANTHER" id="PTHR43283">
    <property type="entry name" value="BETA-LACTAMASE-RELATED"/>
    <property type="match status" value="1"/>
</dbReference>
<dbReference type="InterPro" id="IPR050789">
    <property type="entry name" value="Diverse_Enzym_Activities"/>
</dbReference>
<organism evidence="3 4">
    <name type="scientific">Pseudoxanthomonas putridarboris</name>
    <dbReference type="NCBI Taxonomy" id="752605"/>
    <lineage>
        <taxon>Bacteria</taxon>
        <taxon>Pseudomonadati</taxon>
        <taxon>Pseudomonadota</taxon>
        <taxon>Gammaproteobacteria</taxon>
        <taxon>Lysobacterales</taxon>
        <taxon>Lysobacteraceae</taxon>
        <taxon>Pseudoxanthomonas</taxon>
    </lineage>
</organism>
<sequence length="388" mass="42480">MRLVRWACLLAVFPLVGLASEPTAPPVPSRTELDAEVARVMTAAQANGLALAVIDQGKVVHVAAYGTRNAAGDPLETDTIMYGASLTKAVFAHAVMQLVEEGVLDLDRPIGEYFDKPLTDYPAEDKYGPWPDLAGDARWKRITPRILLTHSAGFANFAFLEPDEKLRIHFEPGSRYAYSGEGLILLQYVLERGLGLDVGEEMQRRVFDRFVMPDTSMIWREDFAANLADGWTEDGGVEPHDPRSRVRAAGSMDTTIADMANFAAGYINGEGLTPRGFSELTSPHLPITTASQFPTLQDELPAAQRRKDLAAGLGVVVFEGPQGAGFFKGGHNDSTGNTLVCIPRNKRCVVILANDVRAERAFPRLVAFALGETGVPWTWEYGDMRFIR</sequence>
<dbReference type="InterPro" id="IPR001466">
    <property type="entry name" value="Beta-lactam-related"/>
</dbReference>
<feature type="domain" description="Beta-lactamase-related" evidence="2">
    <location>
        <begin position="34"/>
        <end position="358"/>
    </location>
</feature>
<dbReference type="Proteomes" id="UP001459204">
    <property type="component" value="Unassembled WGS sequence"/>
</dbReference>
<dbReference type="SUPFAM" id="SSF56601">
    <property type="entry name" value="beta-lactamase/transpeptidase-like"/>
    <property type="match status" value="1"/>
</dbReference>